<evidence type="ECO:0000256" key="1">
    <source>
        <dbReference type="ARBA" id="ARBA00004123"/>
    </source>
</evidence>
<dbReference type="GO" id="GO:0005634">
    <property type="term" value="C:nucleus"/>
    <property type="evidence" value="ECO:0007669"/>
    <property type="project" value="UniProtKB-SubCell"/>
</dbReference>
<evidence type="ECO:0000256" key="2">
    <source>
        <dbReference type="ARBA" id="ARBA00009993"/>
    </source>
</evidence>
<sequence>MSSKPEFLKLISSDGFIFLIKRSQACISGTIREMLNESNNFLESKNNEINFKTINAKLLDIVCQYLYFHEKYKNAECVPEFPIEPDTAIELLMISDFLDGKKLKYVLK</sequence>
<accession>A0A0W4ZU20</accession>
<dbReference type="Gene3D" id="3.30.710.10">
    <property type="entry name" value="Potassium Channel Kv1.1, Chain A"/>
    <property type="match status" value="1"/>
</dbReference>
<gene>
    <name evidence="6" type="ORF">T551_01131</name>
</gene>
<dbReference type="Proteomes" id="UP000053447">
    <property type="component" value="Unassembled WGS sequence"/>
</dbReference>
<protein>
    <recommendedName>
        <fullName evidence="3">Elongin-C</fullName>
    </recommendedName>
</protein>
<feature type="domain" description="SKP1 component POZ" evidence="5">
    <location>
        <begin position="7"/>
        <end position="70"/>
    </location>
</feature>
<dbReference type="GO" id="GO:0006511">
    <property type="term" value="P:ubiquitin-dependent protein catabolic process"/>
    <property type="evidence" value="ECO:0007669"/>
    <property type="project" value="InterPro"/>
</dbReference>
<dbReference type="SMART" id="SM00512">
    <property type="entry name" value="Skp1"/>
    <property type="match status" value="1"/>
</dbReference>
<evidence type="ECO:0000313" key="7">
    <source>
        <dbReference type="Proteomes" id="UP000053447"/>
    </source>
</evidence>
<dbReference type="SUPFAM" id="SSF54695">
    <property type="entry name" value="POZ domain"/>
    <property type="match status" value="1"/>
</dbReference>
<reference evidence="7" key="1">
    <citation type="journal article" date="2016" name="Nat. Commun.">
        <title>Genome analysis of three Pneumocystis species reveals adaptation mechanisms to life exclusively in mammalian hosts.</title>
        <authorList>
            <person name="Ma L."/>
            <person name="Chen Z."/>
            <person name="Huang D.W."/>
            <person name="Kutty G."/>
            <person name="Ishihara M."/>
            <person name="Wang H."/>
            <person name="Abouelleil A."/>
            <person name="Bishop L."/>
            <person name="Davey E."/>
            <person name="Deng R."/>
            <person name="Deng X."/>
            <person name="Fan L."/>
            <person name="Fantoni G."/>
            <person name="Fitzgerald M."/>
            <person name="Gogineni E."/>
            <person name="Goldberg J.M."/>
            <person name="Handley G."/>
            <person name="Hu X."/>
            <person name="Huber C."/>
            <person name="Jiao X."/>
            <person name="Jones K."/>
            <person name="Levin J.Z."/>
            <person name="Liu Y."/>
            <person name="Macdonald P."/>
            <person name="Melnikov A."/>
            <person name="Raley C."/>
            <person name="Sassi M."/>
            <person name="Sherman B.T."/>
            <person name="Song X."/>
            <person name="Sykes S."/>
            <person name="Tran B."/>
            <person name="Walsh L."/>
            <person name="Xia Y."/>
            <person name="Yang J."/>
            <person name="Young S."/>
            <person name="Zeng Q."/>
            <person name="Zheng X."/>
            <person name="Stephens R."/>
            <person name="Nusbaum C."/>
            <person name="Birren B.W."/>
            <person name="Azadi P."/>
            <person name="Lempicki R.A."/>
            <person name="Cuomo C.A."/>
            <person name="Kovacs J.A."/>
        </authorList>
    </citation>
    <scope>NUCLEOTIDE SEQUENCE [LARGE SCALE GENOMIC DNA]</scope>
    <source>
        <strain evidence="7">RU7</strain>
    </source>
</reference>
<dbReference type="AlphaFoldDB" id="A0A0W4ZU20"/>
<comment type="similarity">
    <text evidence="2">Belongs to the SKP1 family.</text>
</comment>
<dbReference type="OrthoDB" id="249087at2759"/>
<dbReference type="STRING" id="1408657.A0A0W4ZU20"/>
<dbReference type="PANTHER" id="PTHR20648">
    <property type="entry name" value="ELONGIN-C"/>
    <property type="match status" value="1"/>
</dbReference>
<dbReference type="RefSeq" id="XP_018230562.1">
    <property type="nucleotide sequence ID" value="XM_018373394.1"/>
</dbReference>
<dbReference type="FunFam" id="3.30.710.10:FF:000035">
    <property type="entry name" value="Elongin C transcription elongation factor"/>
    <property type="match status" value="1"/>
</dbReference>
<dbReference type="InterPro" id="IPR039948">
    <property type="entry name" value="ELC1"/>
</dbReference>
<dbReference type="eggNOG" id="KOG3473">
    <property type="taxonomic scope" value="Eukaryota"/>
</dbReference>
<dbReference type="InterPro" id="IPR011333">
    <property type="entry name" value="SKP1/BTB/POZ_sf"/>
</dbReference>
<dbReference type="InterPro" id="IPR016073">
    <property type="entry name" value="Skp1_comp_POZ"/>
</dbReference>
<keyword evidence="7" id="KW-1185">Reference proteome</keyword>
<dbReference type="CDD" id="cd18321">
    <property type="entry name" value="BTB_POZ_EloC"/>
    <property type="match status" value="1"/>
</dbReference>
<evidence type="ECO:0000256" key="3">
    <source>
        <dbReference type="ARBA" id="ARBA00021347"/>
    </source>
</evidence>
<comment type="caution">
    <text evidence="6">The sequence shown here is derived from an EMBL/GenBank/DDBJ whole genome shotgun (WGS) entry which is preliminary data.</text>
</comment>
<evidence type="ECO:0000259" key="5">
    <source>
        <dbReference type="Pfam" id="PF03931"/>
    </source>
</evidence>
<proteinExistence type="inferred from homology"/>
<dbReference type="EMBL" id="LFWA01000004">
    <property type="protein sequence ID" value="KTW31870.1"/>
    <property type="molecule type" value="Genomic_DNA"/>
</dbReference>
<dbReference type="GeneID" id="28939649"/>
<evidence type="ECO:0000256" key="4">
    <source>
        <dbReference type="ARBA" id="ARBA00023242"/>
    </source>
</evidence>
<organism evidence="6 7">
    <name type="scientific">Pneumocystis jirovecii (strain RU7)</name>
    <name type="common">Human pneumocystis pneumonia agent</name>
    <dbReference type="NCBI Taxonomy" id="1408657"/>
    <lineage>
        <taxon>Eukaryota</taxon>
        <taxon>Fungi</taxon>
        <taxon>Dikarya</taxon>
        <taxon>Ascomycota</taxon>
        <taxon>Taphrinomycotina</taxon>
        <taxon>Pneumocystomycetes</taxon>
        <taxon>Pneumocystaceae</taxon>
        <taxon>Pneumocystis</taxon>
    </lineage>
</organism>
<comment type="subcellular location">
    <subcellularLocation>
        <location evidence="1">Nucleus</location>
    </subcellularLocation>
</comment>
<keyword evidence="4" id="KW-0539">Nucleus</keyword>
<dbReference type="Pfam" id="PF03931">
    <property type="entry name" value="Skp1_POZ"/>
    <property type="match status" value="1"/>
</dbReference>
<dbReference type="VEuPathDB" id="FungiDB:T551_01131"/>
<evidence type="ECO:0000313" key="6">
    <source>
        <dbReference type="EMBL" id="KTW31870.1"/>
    </source>
</evidence>
<name>A0A0W4ZU20_PNEJ7</name>
<dbReference type="InterPro" id="IPR001232">
    <property type="entry name" value="SKP1-like"/>
</dbReference>